<accession>A0A2P2CFU8</accession>
<proteinExistence type="predicted"/>
<sequence>MTSPVPPTDGRRLRGERTRRTAARKAADIATTHGLDSVTVGSLAAATGLSKSGILTVFGTREAILVAAVAEARRVYRERVIEPAWNAEPGRPRLGALLDAWVDHLRAGVFPGGCFISATSAEFGHRDGPVAESVRRLKREWLDLLEADLAAAGSPSPAEDAFTIDALLVAGNVRRELFGSDRELERALALARRVVDATG</sequence>
<evidence type="ECO:0000259" key="5">
    <source>
        <dbReference type="PROSITE" id="PS50977"/>
    </source>
</evidence>
<keyword evidence="3" id="KW-0804">Transcription</keyword>
<dbReference type="EMBL" id="CZKB01000017">
    <property type="protein sequence ID" value="CUR60843.1"/>
    <property type="molecule type" value="Genomic_DNA"/>
</dbReference>
<dbReference type="Gene3D" id="1.10.357.10">
    <property type="entry name" value="Tetracycline Repressor, domain 2"/>
    <property type="match status" value="1"/>
</dbReference>
<feature type="domain" description="HTH tetR-type" evidence="5">
    <location>
        <begin position="16"/>
        <end position="76"/>
    </location>
</feature>
<dbReference type="PANTHER" id="PTHR47506:SF6">
    <property type="entry name" value="HTH-TYPE TRANSCRIPTIONAL REPRESSOR NEMR"/>
    <property type="match status" value="1"/>
</dbReference>
<dbReference type="Gene3D" id="1.10.10.60">
    <property type="entry name" value="Homeodomain-like"/>
    <property type="match status" value="1"/>
</dbReference>
<feature type="region of interest" description="Disordered" evidence="4">
    <location>
        <begin position="1"/>
        <end position="25"/>
    </location>
</feature>
<evidence type="ECO:0000256" key="4">
    <source>
        <dbReference type="SAM" id="MobiDB-lite"/>
    </source>
</evidence>
<dbReference type="InterPro" id="IPR009057">
    <property type="entry name" value="Homeodomain-like_sf"/>
</dbReference>
<dbReference type="GO" id="GO:0003677">
    <property type="term" value="F:DNA binding"/>
    <property type="evidence" value="ECO:0007669"/>
    <property type="project" value="UniProtKB-KW"/>
</dbReference>
<evidence type="ECO:0000313" key="6">
    <source>
        <dbReference type="EMBL" id="CUR60843.1"/>
    </source>
</evidence>
<dbReference type="Pfam" id="PF16925">
    <property type="entry name" value="TetR_C_13"/>
    <property type="match status" value="1"/>
</dbReference>
<dbReference type="AlphaFoldDB" id="A0A2P2CFU8"/>
<dbReference type="SUPFAM" id="SSF48498">
    <property type="entry name" value="Tetracyclin repressor-like, C-terminal domain"/>
    <property type="match status" value="1"/>
</dbReference>
<keyword evidence="2" id="KW-0238">DNA-binding</keyword>
<dbReference type="PANTHER" id="PTHR47506">
    <property type="entry name" value="TRANSCRIPTIONAL REGULATORY PROTEIN"/>
    <property type="match status" value="1"/>
</dbReference>
<name>A0A2P2CFU8_9ZZZZ</name>
<evidence type="ECO:0000256" key="3">
    <source>
        <dbReference type="ARBA" id="ARBA00023163"/>
    </source>
</evidence>
<gene>
    <name evidence="6" type="ORF">NOCA1240022</name>
</gene>
<dbReference type="InterPro" id="IPR001647">
    <property type="entry name" value="HTH_TetR"/>
</dbReference>
<keyword evidence="1" id="KW-0805">Transcription regulation</keyword>
<dbReference type="InterPro" id="IPR036271">
    <property type="entry name" value="Tet_transcr_reg_TetR-rel_C_sf"/>
</dbReference>
<organism evidence="6">
    <name type="scientific">metagenome</name>
    <dbReference type="NCBI Taxonomy" id="256318"/>
    <lineage>
        <taxon>unclassified sequences</taxon>
        <taxon>metagenomes</taxon>
    </lineage>
</organism>
<evidence type="ECO:0000256" key="2">
    <source>
        <dbReference type="ARBA" id="ARBA00023125"/>
    </source>
</evidence>
<dbReference type="SUPFAM" id="SSF46689">
    <property type="entry name" value="Homeodomain-like"/>
    <property type="match status" value="1"/>
</dbReference>
<feature type="compositionally biased region" description="Basic and acidic residues" evidence="4">
    <location>
        <begin position="9"/>
        <end position="19"/>
    </location>
</feature>
<dbReference type="InterPro" id="IPR011075">
    <property type="entry name" value="TetR_C"/>
</dbReference>
<evidence type="ECO:0000256" key="1">
    <source>
        <dbReference type="ARBA" id="ARBA00023015"/>
    </source>
</evidence>
<dbReference type="PROSITE" id="PS50977">
    <property type="entry name" value="HTH_TETR_2"/>
    <property type="match status" value="1"/>
</dbReference>
<reference evidence="6" key="1">
    <citation type="submission" date="2015-08" db="EMBL/GenBank/DDBJ databases">
        <authorList>
            <person name="Babu N.S."/>
            <person name="Beckwith C.J."/>
            <person name="Beseler K.G."/>
            <person name="Brison A."/>
            <person name="Carone J.V."/>
            <person name="Caskin T.P."/>
            <person name="Diamond M."/>
            <person name="Durham M.E."/>
            <person name="Foxe J.M."/>
            <person name="Go M."/>
            <person name="Henderson B.A."/>
            <person name="Jones I.B."/>
            <person name="McGettigan J.A."/>
            <person name="Micheletti S.J."/>
            <person name="Nasrallah M.E."/>
            <person name="Ortiz D."/>
            <person name="Piller C.R."/>
            <person name="Privatt S.R."/>
            <person name="Schneider S.L."/>
            <person name="Sharp S."/>
            <person name="Smith T.C."/>
            <person name="Stanton J.D."/>
            <person name="Ullery H.E."/>
            <person name="Wilson R.J."/>
            <person name="Serrano M.G."/>
            <person name="Buck G."/>
            <person name="Lee V."/>
            <person name="Wang Y."/>
            <person name="Carvalho R."/>
            <person name="Voegtly L."/>
            <person name="Shi R."/>
            <person name="Duckworth R."/>
            <person name="Johnson A."/>
            <person name="Loviza R."/>
            <person name="Walstead R."/>
            <person name="Shah Z."/>
            <person name="Kiflezghi M."/>
            <person name="Wade K."/>
            <person name="Ball S.L."/>
            <person name="Bradley K.W."/>
            <person name="Asai D.J."/>
            <person name="Bowman C.A."/>
            <person name="Russell D.A."/>
            <person name="Pope W.H."/>
            <person name="Jacobs-Sera D."/>
            <person name="Hendrix R.W."/>
            <person name="Hatfull G.F."/>
        </authorList>
    </citation>
    <scope>NUCLEOTIDE SEQUENCE</scope>
</reference>
<protein>
    <recommendedName>
        <fullName evidence="5">HTH tetR-type domain-containing protein</fullName>
    </recommendedName>
</protein>